<dbReference type="Pfam" id="PF02629">
    <property type="entry name" value="CoA_binding"/>
    <property type="match status" value="1"/>
</dbReference>
<dbReference type="GO" id="GO:0006099">
    <property type="term" value="P:tricarboxylic acid cycle"/>
    <property type="evidence" value="ECO:0007669"/>
    <property type="project" value="UniProtKB-KW"/>
</dbReference>
<dbReference type="InterPro" id="IPR036291">
    <property type="entry name" value="NAD(P)-bd_dom_sf"/>
</dbReference>
<dbReference type="SUPFAM" id="SSF52210">
    <property type="entry name" value="Succinyl-CoA synthetase domains"/>
    <property type="match status" value="1"/>
</dbReference>
<evidence type="ECO:0000256" key="2">
    <source>
        <dbReference type="ARBA" id="ARBA00022598"/>
    </source>
</evidence>
<dbReference type="FunFam" id="3.40.50.720:FF:000277">
    <property type="entry name" value="Succinate--CoA ligase [ADP-forming] subunit alpha"/>
    <property type="match status" value="1"/>
</dbReference>
<dbReference type="EMBL" id="CAEZTS010000265">
    <property type="protein sequence ID" value="CAB4597947.1"/>
    <property type="molecule type" value="Genomic_DNA"/>
</dbReference>
<name>A0A6J6G9V9_9ZZZZ</name>
<evidence type="ECO:0000256" key="3">
    <source>
        <dbReference type="ARBA" id="ARBA00022741"/>
    </source>
</evidence>
<evidence type="ECO:0000256" key="1">
    <source>
        <dbReference type="ARBA" id="ARBA00022532"/>
    </source>
</evidence>
<dbReference type="PANTHER" id="PTHR11117">
    <property type="entry name" value="SUCCINYL-COA LIGASE SUBUNIT ALPHA"/>
    <property type="match status" value="1"/>
</dbReference>
<gene>
    <name evidence="5" type="ORF">UFOPK1722_02023</name>
</gene>
<accession>A0A6J6G9V9</accession>
<dbReference type="SMART" id="SM00881">
    <property type="entry name" value="CoA_binding"/>
    <property type="match status" value="1"/>
</dbReference>
<organism evidence="5">
    <name type="scientific">freshwater metagenome</name>
    <dbReference type="NCBI Taxonomy" id="449393"/>
    <lineage>
        <taxon>unclassified sequences</taxon>
        <taxon>metagenomes</taxon>
        <taxon>ecological metagenomes</taxon>
    </lineage>
</organism>
<dbReference type="InterPro" id="IPR033847">
    <property type="entry name" value="Citrt_syn/SCS-alpha_CS"/>
</dbReference>
<evidence type="ECO:0000259" key="4">
    <source>
        <dbReference type="SMART" id="SM00881"/>
    </source>
</evidence>
<sequence>MAIFVNQNTKVIVQGLTGGQGKYHGLRNKAYGTQVVGGVTPGKGGTDVEGIPVFNTVAEAVAATGADASFIAVPPKAASAAILEAAAAGVRFVVCITEGIPAQDEAKVYNTLVRDYPNTRLLGPNCPGIISPGKCNIGITAGEIAELPKAGKKNVGIVSRSGTLTYQALYELKQRGIGVSTCVGIGGDPVPGTNFIDCLREFQADPETDAIIMIGEIGGSAEEEAAEFIKANVTKPMSAYIAGVTAPAGKKMGHAGAIVSGGKGTAQGKMDALRAAGVKVGQNPTEAGDLMAEIIKSIS</sequence>
<keyword evidence="2" id="KW-0436">Ligase</keyword>
<dbReference type="GO" id="GO:0004776">
    <property type="term" value="F:succinate-CoA ligase (GDP-forming) activity"/>
    <property type="evidence" value="ECO:0007669"/>
    <property type="project" value="TreeGrafter"/>
</dbReference>
<dbReference type="AlphaFoldDB" id="A0A6J6G9V9"/>
<dbReference type="InterPro" id="IPR016102">
    <property type="entry name" value="Succinyl-CoA_synth-like"/>
</dbReference>
<feature type="domain" description="CoA-binding" evidence="4">
    <location>
        <begin position="4"/>
        <end position="100"/>
    </location>
</feature>
<dbReference type="PRINTS" id="PR01798">
    <property type="entry name" value="SCOASYNTHASE"/>
</dbReference>
<dbReference type="GO" id="GO:0000166">
    <property type="term" value="F:nucleotide binding"/>
    <property type="evidence" value="ECO:0007669"/>
    <property type="project" value="UniProtKB-KW"/>
</dbReference>
<protein>
    <submittedName>
        <fullName evidence="5">Unannotated protein</fullName>
    </submittedName>
</protein>
<dbReference type="HAMAP" id="MF_01988">
    <property type="entry name" value="Succ_CoA_alpha"/>
    <property type="match status" value="1"/>
</dbReference>
<keyword evidence="3" id="KW-0547">Nucleotide-binding</keyword>
<dbReference type="Pfam" id="PF00549">
    <property type="entry name" value="Ligase_CoA"/>
    <property type="match status" value="1"/>
</dbReference>
<dbReference type="InterPro" id="IPR005810">
    <property type="entry name" value="CoA_lig_alpha"/>
</dbReference>
<dbReference type="InterPro" id="IPR003781">
    <property type="entry name" value="CoA-bd"/>
</dbReference>
<dbReference type="FunFam" id="3.40.50.261:FF:000006">
    <property type="entry name" value="Succinate--CoA ligase [ADP-forming] subunit alpha"/>
    <property type="match status" value="1"/>
</dbReference>
<dbReference type="GO" id="GO:0009361">
    <property type="term" value="C:succinate-CoA ligase complex (ADP-forming)"/>
    <property type="evidence" value="ECO:0007669"/>
    <property type="project" value="TreeGrafter"/>
</dbReference>
<reference evidence="5" key="1">
    <citation type="submission" date="2020-05" db="EMBL/GenBank/DDBJ databases">
        <authorList>
            <person name="Chiriac C."/>
            <person name="Salcher M."/>
            <person name="Ghai R."/>
            <person name="Kavagutti S V."/>
        </authorList>
    </citation>
    <scope>NUCLEOTIDE SEQUENCE</scope>
</reference>
<dbReference type="NCBIfam" id="NF004230">
    <property type="entry name" value="PRK05678.1"/>
    <property type="match status" value="1"/>
</dbReference>
<dbReference type="PIRSF" id="PIRSF001553">
    <property type="entry name" value="SucCS_alpha"/>
    <property type="match status" value="1"/>
</dbReference>
<dbReference type="Gene3D" id="3.40.50.720">
    <property type="entry name" value="NAD(P)-binding Rossmann-like Domain"/>
    <property type="match status" value="1"/>
</dbReference>
<dbReference type="SUPFAM" id="SSF51735">
    <property type="entry name" value="NAD(P)-binding Rossmann-fold domains"/>
    <property type="match status" value="1"/>
</dbReference>
<evidence type="ECO:0000313" key="5">
    <source>
        <dbReference type="EMBL" id="CAB4597947.1"/>
    </source>
</evidence>
<dbReference type="InterPro" id="IPR005811">
    <property type="entry name" value="SUCC_ACL_C"/>
</dbReference>
<dbReference type="Gene3D" id="3.40.50.261">
    <property type="entry name" value="Succinyl-CoA synthetase domains"/>
    <property type="match status" value="1"/>
</dbReference>
<dbReference type="GO" id="GO:0004775">
    <property type="term" value="F:succinate-CoA ligase (ADP-forming) activity"/>
    <property type="evidence" value="ECO:0007669"/>
    <property type="project" value="TreeGrafter"/>
</dbReference>
<dbReference type="NCBIfam" id="TIGR01019">
    <property type="entry name" value="sucCoAalpha"/>
    <property type="match status" value="1"/>
</dbReference>
<keyword evidence="1" id="KW-0816">Tricarboxylic acid cycle</keyword>
<dbReference type="PANTHER" id="PTHR11117:SF2">
    <property type="entry name" value="SUCCINATE--COA LIGASE [ADP_GDP-FORMING] SUBUNIT ALPHA, MITOCHONDRIAL"/>
    <property type="match status" value="1"/>
</dbReference>
<proteinExistence type="inferred from homology"/>
<dbReference type="PROSITE" id="PS01216">
    <property type="entry name" value="SUCCINYL_COA_LIG_1"/>
    <property type="match status" value="1"/>
</dbReference>